<evidence type="ECO:0000313" key="2">
    <source>
        <dbReference type="Proteomes" id="UP000046373"/>
    </source>
</evidence>
<reference evidence="1 2" key="1">
    <citation type="submission" date="2014-08" db="EMBL/GenBank/DDBJ databases">
        <authorList>
            <person name="Moulin Lionel"/>
        </authorList>
    </citation>
    <scope>NUCLEOTIDE SEQUENCE [LARGE SCALE GENOMIC DNA]</scope>
</reference>
<protein>
    <submittedName>
        <fullName evidence="1">Uncharacterized protein</fullName>
    </submittedName>
</protein>
<gene>
    <name evidence="1" type="ORF">MPLDJ20_80236</name>
</gene>
<organism evidence="1 2">
    <name type="scientific">Mesorhizobium plurifarium</name>
    <dbReference type="NCBI Taxonomy" id="69974"/>
    <lineage>
        <taxon>Bacteria</taxon>
        <taxon>Pseudomonadati</taxon>
        <taxon>Pseudomonadota</taxon>
        <taxon>Alphaproteobacteria</taxon>
        <taxon>Hyphomicrobiales</taxon>
        <taxon>Phyllobacteriaceae</taxon>
        <taxon>Mesorhizobium</taxon>
    </lineage>
</organism>
<dbReference type="AlphaFoldDB" id="A0A090FX34"/>
<accession>A0A090FX34</accession>
<sequence length="104" mass="12203">MKNIYIERMDDHRDIFRQGNVGGARKRYPKRNIVFRQGAPRIGRAIFVKEQKRGAESGFFNPKEGTPRCKEAKRPCPGRLKTFSPEDMYATGYQWDCPVHFFTF</sequence>
<proteinExistence type="predicted"/>
<name>A0A090FX34_MESPL</name>
<dbReference type="Proteomes" id="UP000046373">
    <property type="component" value="Unassembled WGS sequence"/>
</dbReference>
<dbReference type="EMBL" id="CCNB01000045">
    <property type="protein sequence ID" value="CDX46177.1"/>
    <property type="molecule type" value="Genomic_DNA"/>
</dbReference>
<evidence type="ECO:0000313" key="1">
    <source>
        <dbReference type="EMBL" id="CDX46177.1"/>
    </source>
</evidence>